<dbReference type="SFLD" id="SFLDG01061">
    <property type="entry name" value="methylthiotransferase"/>
    <property type="match status" value="1"/>
</dbReference>
<dbReference type="FunFam" id="3.80.30.20:FF:000001">
    <property type="entry name" value="tRNA-2-methylthio-N(6)-dimethylallyladenosine synthase 2"/>
    <property type="match status" value="1"/>
</dbReference>
<comment type="function">
    <text evidence="8">Catalyzes the methylthiolation of an aspartic acid residue of ribosomal protein uS12.</text>
</comment>
<evidence type="ECO:0000259" key="10">
    <source>
        <dbReference type="PROSITE" id="PS51449"/>
    </source>
</evidence>
<evidence type="ECO:0000259" key="11">
    <source>
        <dbReference type="PROSITE" id="PS51918"/>
    </source>
</evidence>
<dbReference type="SFLD" id="SFLDF00274">
    <property type="entry name" value="ribosomal_protein_S12_methylth"/>
    <property type="match status" value="1"/>
</dbReference>
<dbReference type="PROSITE" id="PS50926">
    <property type="entry name" value="TRAM"/>
    <property type="match status" value="1"/>
</dbReference>
<dbReference type="EC" id="2.8.4.4" evidence="8"/>
<feature type="binding site" evidence="8">
    <location>
        <position position="163"/>
    </location>
    <ligand>
        <name>[4Fe-4S] cluster</name>
        <dbReference type="ChEBI" id="CHEBI:49883"/>
        <label>2</label>
        <note>4Fe-4S-S-AdoMet</note>
    </ligand>
</feature>
<dbReference type="GO" id="GO:0005840">
    <property type="term" value="C:ribosome"/>
    <property type="evidence" value="ECO:0007669"/>
    <property type="project" value="UniProtKB-KW"/>
</dbReference>
<dbReference type="OrthoDB" id="9805215at2"/>
<evidence type="ECO:0000256" key="4">
    <source>
        <dbReference type="ARBA" id="ARBA00022691"/>
    </source>
</evidence>
<keyword evidence="5 8" id="KW-0479">Metal-binding</keyword>
<accession>A0A1M5NWX1</accession>
<dbReference type="GO" id="GO:0035600">
    <property type="term" value="P:tRNA methylthiolation"/>
    <property type="evidence" value="ECO:0007669"/>
    <property type="project" value="UniProtKB-ARBA"/>
</dbReference>
<dbReference type="AlphaFoldDB" id="A0A1M5NWX1"/>
<keyword evidence="3 8" id="KW-0808">Transferase</keyword>
<dbReference type="Gene3D" id="3.40.50.12160">
    <property type="entry name" value="Methylthiotransferase, N-terminal domain"/>
    <property type="match status" value="1"/>
</dbReference>
<proteinExistence type="inferred from homology"/>
<keyword evidence="1 8" id="KW-0004">4Fe-4S</keyword>
<dbReference type="GO" id="GO:0140101">
    <property type="term" value="F:catalytic activity, acting on a tRNA"/>
    <property type="evidence" value="ECO:0007669"/>
    <property type="project" value="UniProtKB-ARBA"/>
</dbReference>
<evidence type="ECO:0000256" key="6">
    <source>
        <dbReference type="ARBA" id="ARBA00023004"/>
    </source>
</evidence>
<dbReference type="PROSITE" id="PS51918">
    <property type="entry name" value="RADICAL_SAM"/>
    <property type="match status" value="1"/>
</dbReference>
<protein>
    <recommendedName>
        <fullName evidence="8">Ribosomal protein uS12 methylthiotransferase RimO</fullName>
        <shortName evidence="8">uS12 MTTase</shortName>
        <shortName evidence="8">uS12 methylthiotransferase</shortName>
        <ecNumber evidence="8">2.8.4.4</ecNumber>
    </recommendedName>
    <alternativeName>
        <fullName evidence="8">Ribosomal protein uS12 (aspartate-C(3))-methylthiotransferase</fullName>
    </alternativeName>
    <alternativeName>
        <fullName evidence="8">Ribosome maturation factor RimO</fullName>
    </alternativeName>
</protein>
<dbReference type="GO" id="GO:0103039">
    <property type="term" value="F:protein methylthiotransferase activity"/>
    <property type="evidence" value="ECO:0007669"/>
    <property type="project" value="UniProtKB-EC"/>
</dbReference>
<feature type="binding site" evidence="8">
    <location>
        <position position="160"/>
    </location>
    <ligand>
        <name>[4Fe-4S] cluster</name>
        <dbReference type="ChEBI" id="CHEBI:49883"/>
        <label>2</label>
        <note>4Fe-4S-S-AdoMet</note>
    </ligand>
</feature>
<evidence type="ECO:0000256" key="8">
    <source>
        <dbReference type="HAMAP-Rule" id="MF_01865"/>
    </source>
</evidence>
<feature type="domain" description="Radical SAM core" evidence="11">
    <location>
        <begin position="142"/>
        <end position="372"/>
    </location>
</feature>
<sequence>MSLKVALESLGCSKNLVDAEIMLGILKNEGYSLTSDFSQADVIIVNTCGFIEPAKEESINAVLEFAQYKDKGNLKILIMTGCLAQRYSNELKKEIPEIDAIIGTGSYSKIAQVIQRLSKEKNIIEIDEINFVYDETLPRYLSTPNYMAYLKIAEGCDNHCTYCIIPKLRGKYRSRKVEDLIKEAKNIAKQGVKELVIIAQDTTRYGIDLYKEKKLSYLLKELCKIEELNWIRVMYSYPEALNEEIINTIKENKKICSYFDIPIQHCSDRILKLMNRRTTKKDIIQKINLIRKNIPNAVLRTSIIVGFPSETEDEFNELKDFIQEVKFDRLGVFAYSKEEGTAAAKLENQIHDDIKEKRREELLLIQQKISLEKNKSKIGNIYEVLVEEKLEENIYIGRTYQDAYEIDGAVYINTNKNIKIGSFVNVKINGALEYDLMGVLLDEPTK</sequence>
<comment type="subcellular location">
    <subcellularLocation>
        <location evidence="8">Cytoplasm</location>
    </subcellularLocation>
</comment>
<comment type="similarity">
    <text evidence="8">Belongs to the methylthiotransferase family. RimO subfamily.</text>
</comment>
<dbReference type="SFLD" id="SFLDS00029">
    <property type="entry name" value="Radical_SAM"/>
    <property type="match status" value="1"/>
</dbReference>
<dbReference type="GO" id="GO:0005829">
    <property type="term" value="C:cytosol"/>
    <property type="evidence" value="ECO:0007669"/>
    <property type="project" value="TreeGrafter"/>
</dbReference>
<keyword evidence="2 8" id="KW-0963">Cytoplasm</keyword>
<dbReference type="InterPro" id="IPR020612">
    <property type="entry name" value="Methylthiotransferase_CS"/>
</dbReference>
<dbReference type="NCBIfam" id="TIGR00089">
    <property type="entry name" value="MiaB/RimO family radical SAM methylthiotransferase"/>
    <property type="match status" value="1"/>
</dbReference>
<dbReference type="GO" id="GO:0051539">
    <property type="term" value="F:4 iron, 4 sulfur cluster binding"/>
    <property type="evidence" value="ECO:0007669"/>
    <property type="project" value="UniProtKB-UniRule"/>
</dbReference>
<dbReference type="Pfam" id="PF04055">
    <property type="entry name" value="Radical_SAM"/>
    <property type="match status" value="1"/>
</dbReference>
<dbReference type="RefSeq" id="WP_072723061.1">
    <property type="nucleotide sequence ID" value="NZ_FQXH01000005.1"/>
</dbReference>
<dbReference type="GO" id="GO:0035599">
    <property type="term" value="F:aspartic acid methylthiotransferase activity"/>
    <property type="evidence" value="ECO:0007669"/>
    <property type="project" value="TreeGrafter"/>
</dbReference>
<dbReference type="InterPro" id="IPR012340">
    <property type="entry name" value="NA-bd_OB-fold"/>
</dbReference>
<dbReference type="InterPro" id="IPR005839">
    <property type="entry name" value="Methylthiotransferase"/>
</dbReference>
<comment type="catalytic activity">
    <reaction evidence="8">
        <text>L-aspartate(89)-[ribosomal protein uS12]-hydrogen + (sulfur carrier)-SH + AH2 + 2 S-adenosyl-L-methionine = 3-methylsulfanyl-L-aspartate(89)-[ribosomal protein uS12]-hydrogen + (sulfur carrier)-H + 5'-deoxyadenosine + L-methionine + A + S-adenosyl-L-homocysteine + 2 H(+)</text>
        <dbReference type="Rhea" id="RHEA:37087"/>
        <dbReference type="Rhea" id="RHEA-COMP:10460"/>
        <dbReference type="Rhea" id="RHEA-COMP:10461"/>
        <dbReference type="Rhea" id="RHEA-COMP:14737"/>
        <dbReference type="Rhea" id="RHEA-COMP:14739"/>
        <dbReference type="ChEBI" id="CHEBI:13193"/>
        <dbReference type="ChEBI" id="CHEBI:15378"/>
        <dbReference type="ChEBI" id="CHEBI:17319"/>
        <dbReference type="ChEBI" id="CHEBI:17499"/>
        <dbReference type="ChEBI" id="CHEBI:29917"/>
        <dbReference type="ChEBI" id="CHEBI:29961"/>
        <dbReference type="ChEBI" id="CHEBI:57844"/>
        <dbReference type="ChEBI" id="CHEBI:57856"/>
        <dbReference type="ChEBI" id="CHEBI:59789"/>
        <dbReference type="ChEBI" id="CHEBI:64428"/>
        <dbReference type="ChEBI" id="CHEBI:73599"/>
        <dbReference type="EC" id="2.8.4.4"/>
    </reaction>
</comment>
<evidence type="ECO:0000256" key="1">
    <source>
        <dbReference type="ARBA" id="ARBA00022485"/>
    </source>
</evidence>
<name>A0A1M5NWX1_9FIRM</name>
<dbReference type="Gene3D" id="2.40.50.140">
    <property type="entry name" value="Nucleic acid-binding proteins"/>
    <property type="match status" value="1"/>
</dbReference>
<keyword evidence="13" id="KW-1185">Reference proteome</keyword>
<dbReference type="STRING" id="1123350.SAMN02744040_00262"/>
<dbReference type="Gene3D" id="3.80.30.20">
    <property type="entry name" value="tm_1862 like domain"/>
    <property type="match status" value="1"/>
</dbReference>
<dbReference type="PROSITE" id="PS01278">
    <property type="entry name" value="MTTASE_RADICAL"/>
    <property type="match status" value="1"/>
</dbReference>
<dbReference type="InterPro" id="IPR002792">
    <property type="entry name" value="TRAM_dom"/>
</dbReference>
<reference evidence="13" key="1">
    <citation type="submission" date="2016-11" db="EMBL/GenBank/DDBJ databases">
        <authorList>
            <person name="Varghese N."/>
            <person name="Submissions S."/>
        </authorList>
    </citation>
    <scope>NUCLEOTIDE SEQUENCE [LARGE SCALE GENOMIC DNA]</scope>
    <source>
        <strain evidence="13">DSM 15285</strain>
    </source>
</reference>
<keyword evidence="12" id="KW-0687">Ribonucleoprotein</keyword>
<evidence type="ECO:0000256" key="2">
    <source>
        <dbReference type="ARBA" id="ARBA00022490"/>
    </source>
</evidence>
<feature type="domain" description="TRAM" evidence="9">
    <location>
        <begin position="375"/>
        <end position="442"/>
    </location>
</feature>
<evidence type="ECO:0000259" key="9">
    <source>
        <dbReference type="PROSITE" id="PS50926"/>
    </source>
</evidence>
<keyword evidence="7 8" id="KW-0411">Iron-sulfur</keyword>
<dbReference type="PANTHER" id="PTHR43837:SF1">
    <property type="entry name" value="RIBOSOMAL PROTEIN US12 METHYLTHIOTRANSFERASE RIMO"/>
    <property type="match status" value="1"/>
</dbReference>
<feature type="binding site" evidence="8">
    <location>
        <position position="48"/>
    </location>
    <ligand>
        <name>[4Fe-4S] cluster</name>
        <dbReference type="ChEBI" id="CHEBI:49883"/>
        <label>1</label>
    </ligand>
</feature>
<evidence type="ECO:0000256" key="3">
    <source>
        <dbReference type="ARBA" id="ARBA00022679"/>
    </source>
</evidence>
<dbReference type="EMBL" id="FQXH01000005">
    <property type="protein sequence ID" value="SHG93965.1"/>
    <property type="molecule type" value="Genomic_DNA"/>
</dbReference>
<dbReference type="InterPro" id="IPR005840">
    <property type="entry name" value="Ribosomal_uS12_MeSTrfase_RimO"/>
</dbReference>
<dbReference type="HAMAP" id="MF_01865">
    <property type="entry name" value="MTTase_RimO"/>
    <property type="match status" value="1"/>
</dbReference>
<dbReference type="NCBIfam" id="TIGR01125">
    <property type="entry name" value="30S ribosomal protein S12 methylthiotransferase RimO"/>
    <property type="match status" value="1"/>
</dbReference>
<dbReference type="SFLD" id="SFLDG01082">
    <property type="entry name" value="B12-binding_domain_containing"/>
    <property type="match status" value="1"/>
</dbReference>
<evidence type="ECO:0000313" key="13">
    <source>
        <dbReference type="Proteomes" id="UP000242520"/>
    </source>
</evidence>
<keyword evidence="4 8" id="KW-0949">S-adenosyl-L-methionine</keyword>
<organism evidence="12 13">
    <name type="scientific">Tepidibacter thalassicus DSM 15285</name>
    <dbReference type="NCBI Taxonomy" id="1123350"/>
    <lineage>
        <taxon>Bacteria</taxon>
        <taxon>Bacillati</taxon>
        <taxon>Bacillota</taxon>
        <taxon>Clostridia</taxon>
        <taxon>Peptostreptococcales</taxon>
        <taxon>Peptostreptococcaceae</taxon>
        <taxon>Tepidibacter</taxon>
    </lineage>
</organism>
<keyword evidence="12" id="KW-0689">Ribosomal protein</keyword>
<feature type="domain" description="MTTase N-terminal" evidence="10">
    <location>
        <begin position="3"/>
        <end position="119"/>
    </location>
</feature>
<dbReference type="PROSITE" id="PS51449">
    <property type="entry name" value="MTTASE_N"/>
    <property type="match status" value="1"/>
</dbReference>
<dbReference type="InterPro" id="IPR023404">
    <property type="entry name" value="rSAM_horseshoe"/>
</dbReference>
<feature type="binding site" evidence="8">
    <location>
        <position position="12"/>
    </location>
    <ligand>
        <name>[4Fe-4S] cluster</name>
        <dbReference type="ChEBI" id="CHEBI:49883"/>
        <label>1</label>
    </ligand>
</feature>
<dbReference type="Proteomes" id="UP000242520">
    <property type="component" value="Unassembled WGS sequence"/>
</dbReference>
<dbReference type="InterPro" id="IPR007197">
    <property type="entry name" value="rSAM"/>
</dbReference>
<dbReference type="SMART" id="SM00729">
    <property type="entry name" value="Elp3"/>
    <property type="match status" value="1"/>
</dbReference>
<dbReference type="Pfam" id="PF18693">
    <property type="entry name" value="TRAM_2"/>
    <property type="match status" value="1"/>
</dbReference>
<gene>
    <name evidence="8" type="primary">rimO</name>
    <name evidence="12" type="ORF">SAMN02744040_00262</name>
</gene>
<keyword evidence="6 8" id="KW-0408">Iron</keyword>
<dbReference type="SUPFAM" id="SSF102114">
    <property type="entry name" value="Radical SAM enzymes"/>
    <property type="match status" value="1"/>
</dbReference>
<dbReference type="InterPro" id="IPR006638">
    <property type="entry name" value="Elp3/MiaA/NifB-like_rSAM"/>
</dbReference>
<feature type="binding site" evidence="8">
    <location>
        <position position="82"/>
    </location>
    <ligand>
        <name>[4Fe-4S] cluster</name>
        <dbReference type="ChEBI" id="CHEBI:49883"/>
        <label>1</label>
    </ligand>
</feature>
<dbReference type="InterPro" id="IPR038135">
    <property type="entry name" value="Methylthiotransferase_N_sf"/>
</dbReference>
<evidence type="ECO:0000256" key="7">
    <source>
        <dbReference type="ARBA" id="ARBA00023014"/>
    </source>
</evidence>
<dbReference type="CDD" id="cd01335">
    <property type="entry name" value="Radical_SAM"/>
    <property type="match status" value="1"/>
</dbReference>
<dbReference type="InterPro" id="IPR013848">
    <property type="entry name" value="Methylthiotransferase_N"/>
</dbReference>
<evidence type="ECO:0000256" key="5">
    <source>
        <dbReference type="ARBA" id="ARBA00022723"/>
    </source>
</evidence>
<dbReference type="GO" id="GO:0046872">
    <property type="term" value="F:metal ion binding"/>
    <property type="evidence" value="ECO:0007669"/>
    <property type="project" value="UniProtKB-KW"/>
</dbReference>
<dbReference type="PANTHER" id="PTHR43837">
    <property type="entry name" value="RIBOSOMAL PROTEIN S12 METHYLTHIOTRANSFERASE RIMO"/>
    <property type="match status" value="1"/>
</dbReference>
<dbReference type="InterPro" id="IPR058240">
    <property type="entry name" value="rSAM_sf"/>
</dbReference>
<evidence type="ECO:0000313" key="12">
    <source>
        <dbReference type="EMBL" id="SHG93965.1"/>
    </source>
</evidence>
<dbReference type="FunFam" id="3.40.50.12160:FF:000002">
    <property type="entry name" value="Ribosomal protein S12 methylthiotransferase RimO"/>
    <property type="match status" value="1"/>
</dbReference>
<comment type="cofactor">
    <cofactor evidence="8">
        <name>[4Fe-4S] cluster</name>
        <dbReference type="ChEBI" id="CHEBI:49883"/>
    </cofactor>
    <text evidence="8">Binds 2 [4Fe-4S] clusters. One cluster is coordinated with 3 cysteines and an exchangeable S-adenosyl-L-methionine.</text>
</comment>
<dbReference type="Pfam" id="PF00919">
    <property type="entry name" value="UPF0004"/>
    <property type="match status" value="1"/>
</dbReference>
<feature type="binding site" evidence="8">
    <location>
        <position position="156"/>
    </location>
    <ligand>
        <name>[4Fe-4S] cluster</name>
        <dbReference type="ChEBI" id="CHEBI:49883"/>
        <label>2</label>
        <note>4Fe-4S-S-AdoMet</note>
    </ligand>
</feature>